<feature type="signal peptide" evidence="1">
    <location>
        <begin position="1"/>
        <end position="18"/>
    </location>
</feature>
<protein>
    <recommendedName>
        <fullName evidence="4">Lipoprotein</fullName>
    </recommendedName>
</protein>
<organism evidence="2 3">
    <name type="scientific">Ramlibacter pinisoli</name>
    <dbReference type="NCBI Taxonomy" id="2682844"/>
    <lineage>
        <taxon>Bacteria</taxon>
        <taxon>Pseudomonadati</taxon>
        <taxon>Pseudomonadota</taxon>
        <taxon>Betaproteobacteria</taxon>
        <taxon>Burkholderiales</taxon>
        <taxon>Comamonadaceae</taxon>
        <taxon>Ramlibacter</taxon>
    </lineage>
</organism>
<name>A0A6N8IRJ6_9BURK</name>
<gene>
    <name evidence="2" type="ORF">GON04_05315</name>
</gene>
<evidence type="ECO:0008006" key="4">
    <source>
        <dbReference type="Google" id="ProtNLM"/>
    </source>
</evidence>
<dbReference type="AlphaFoldDB" id="A0A6N8IRJ6"/>
<feature type="chain" id="PRO_5027047427" description="Lipoprotein" evidence="1">
    <location>
        <begin position="19"/>
        <end position="134"/>
    </location>
</feature>
<reference evidence="2 3" key="1">
    <citation type="submission" date="2019-12" db="EMBL/GenBank/DDBJ databases">
        <authorList>
            <person name="Huq M.A."/>
        </authorList>
    </citation>
    <scope>NUCLEOTIDE SEQUENCE [LARGE SCALE GENOMIC DNA]</scope>
    <source>
        <strain evidence="2 3">MAH-25</strain>
    </source>
</reference>
<proteinExistence type="predicted"/>
<dbReference type="Proteomes" id="UP000469385">
    <property type="component" value="Unassembled WGS sequence"/>
</dbReference>
<keyword evidence="3" id="KW-1185">Reference proteome</keyword>
<comment type="caution">
    <text evidence="2">The sequence shown here is derived from an EMBL/GenBank/DDBJ whole genome shotgun (WGS) entry which is preliminary data.</text>
</comment>
<sequence>MRGLAFFLAATGCAGALAQEGRWANESTGKPLRPGIYGRIAVQGTPPPVINKVPVMVQRATLDRRSDPVYLYVPPGQVRRWADHCAKWDACSRPVHFVRMDDSPSRLGDWKRSQRAQAAQDSPVLQALNRFVGP</sequence>
<evidence type="ECO:0000256" key="1">
    <source>
        <dbReference type="SAM" id="SignalP"/>
    </source>
</evidence>
<accession>A0A6N8IRJ6</accession>
<dbReference type="RefSeq" id="WP_157396911.1">
    <property type="nucleotide sequence ID" value="NZ_WSEL01000003.1"/>
</dbReference>
<evidence type="ECO:0000313" key="2">
    <source>
        <dbReference type="EMBL" id="MVQ28850.1"/>
    </source>
</evidence>
<dbReference type="EMBL" id="WSEL01000003">
    <property type="protein sequence ID" value="MVQ28850.1"/>
    <property type="molecule type" value="Genomic_DNA"/>
</dbReference>
<evidence type="ECO:0000313" key="3">
    <source>
        <dbReference type="Proteomes" id="UP000469385"/>
    </source>
</evidence>
<keyword evidence="1" id="KW-0732">Signal</keyword>